<dbReference type="Gene3D" id="3.40.630.30">
    <property type="match status" value="1"/>
</dbReference>
<evidence type="ECO:0000313" key="3">
    <source>
        <dbReference type="Proteomes" id="UP000014923"/>
    </source>
</evidence>
<keyword evidence="2" id="KW-0012">Acyltransferase</keyword>
<dbReference type="InterPro" id="IPR000182">
    <property type="entry name" value="GNAT_dom"/>
</dbReference>
<accession>R7RT84</accession>
<dbReference type="SUPFAM" id="SSF55729">
    <property type="entry name" value="Acyl-CoA N-acyltransferases (Nat)"/>
    <property type="match status" value="1"/>
</dbReference>
<gene>
    <name evidence="2" type="ORF">TCEL_00506</name>
</gene>
<dbReference type="GO" id="GO:0004145">
    <property type="term" value="F:diamine N-acetyltransferase activity"/>
    <property type="evidence" value="ECO:0007669"/>
    <property type="project" value="UniProtKB-EC"/>
</dbReference>
<sequence length="180" mass="21239">MLKGEKVFLRAVELEDSRIISAWLNDRETNINLDIIYPLSKRYADSYVLSAEEENNKRIFIIDNHDRKPIGLFIIDKIKWEYRNCEIGIVIYDKNSRGKGLGEDALRTGLDFIFNEMNMNLVYLHVLSDNKAALNLYRKLGFEFEGELRERIYKNGRYHNLIVMSKKREGGDNDENWIDK</sequence>
<name>R7RT84_9CLOT</name>
<evidence type="ECO:0000313" key="2">
    <source>
        <dbReference type="EMBL" id="CDF58460.1"/>
    </source>
</evidence>
<keyword evidence="2" id="KW-0808">Transferase</keyword>
<dbReference type="Proteomes" id="UP000014923">
    <property type="component" value="Unassembled WGS sequence"/>
</dbReference>
<dbReference type="EC" id="2.3.1.57" evidence="2"/>
<dbReference type="PANTHER" id="PTHR43415:SF3">
    <property type="entry name" value="GNAT-FAMILY ACETYLTRANSFERASE"/>
    <property type="match status" value="1"/>
</dbReference>
<dbReference type="HOGENOM" id="CLU_013985_3_2_9"/>
<organism evidence="2 3">
    <name type="scientific">Thermobrachium celere DSM 8682</name>
    <dbReference type="NCBI Taxonomy" id="941824"/>
    <lineage>
        <taxon>Bacteria</taxon>
        <taxon>Bacillati</taxon>
        <taxon>Bacillota</taxon>
        <taxon>Clostridia</taxon>
        <taxon>Eubacteriales</taxon>
        <taxon>Clostridiaceae</taxon>
        <taxon>Thermobrachium</taxon>
    </lineage>
</organism>
<dbReference type="Pfam" id="PF13302">
    <property type="entry name" value="Acetyltransf_3"/>
    <property type="match status" value="1"/>
</dbReference>
<dbReference type="eggNOG" id="COG1670">
    <property type="taxonomic scope" value="Bacteria"/>
</dbReference>
<feature type="domain" description="N-acetyltransferase" evidence="1">
    <location>
        <begin position="7"/>
        <end position="169"/>
    </location>
</feature>
<evidence type="ECO:0000259" key="1">
    <source>
        <dbReference type="PROSITE" id="PS51186"/>
    </source>
</evidence>
<dbReference type="AlphaFoldDB" id="R7RT84"/>
<dbReference type="PROSITE" id="PS51186">
    <property type="entry name" value="GNAT"/>
    <property type="match status" value="1"/>
</dbReference>
<dbReference type="InterPro" id="IPR016181">
    <property type="entry name" value="Acyl_CoA_acyltransferase"/>
</dbReference>
<reference evidence="2" key="1">
    <citation type="submission" date="2013-03" db="EMBL/GenBank/DDBJ databases">
        <title>Draft genome sequence of the hydrogen-ethanol-producing anaerobic alkalithermophilic Caloramator celere.</title>
        <authorList>
            <person name="Ciranna A."/>
            <person name="Larjo A."/>
            <person name="Kivisto A."/>
            <person name="Santala V."/>
            <person name="Roos C."/>
            <person name="Karp M."/>
        </authorList>
    </citation>
    <scope>NUCLEOTIDE SEQUENCE [LARGE SCALE GENOMIC DNA]</scope>
    <source>
        <strain evidence="2">DSM 8682</strain>
    </source>
</reference>
<dbReference type="RefSeq" id="WP_018662556.1">
    <property type="nucleotide sequence ID" value="NZ_HF952018.1"/>
</dbReference>
<comment type="caution">
    <text evidence="2">The sequence shown here is derived from an EMBL/GenBank/DDBJ whole genome shotgun (WGS) entry which is preliminary data.</text>
</comment>
<keyword evidence="3" id="KW-1185">Reference proteome</keyword>
<dbReference type="PANTHER" id="PTHR43415">
    <property type="entry name" value="SPERMIDINE N(1)-ACETYLTRANSFERASE"/>
    <property type="match status" value="1"/>
</dbReference>
<proteinExistence type="predicted"/>
<protein>
    <submittedName>
        <fullName evidence="2">Spermidine acetyltransferase( EC: )</fullName>
        <ecNumber evidence="2">2.3.1.57</ecNumber>
    </submittedName>
</protein>
<dbReference type="EMBL" id="CAVN010000097">
    <property type="protein sequence ID" value="CDF58460.1"/>
    <property type="molecule type" value="Genomic_DNA"/>
</dbReference>